<organism evidence="2 3">
    <name type="scientific">Lasiosphaeria ovina</name>
    <dbReference type="NCBI Taxonomy" id="92902"/>
    <lineage>
        <taxon>Eukaryota</taxon>
        <taxon>Fungi</taxon>
        <taxon>Dikarya</taxon>
        <taxon>Ascomycota</taxon>
        <taxon>Pezizomycotina</taxon>
        <taxon>Sordariomycetes</taxon>
        <taxon>Sordariomycetidae</taxon>
        <taxon>Sordariales</taxon>
        <taxon>Lasiosphaeriaceae</taxon>
        <taxon>Lasiosphaeria</taxon>
    </lineage>
</organism>
<evidence type="ECO:0000259" key="1">
    <source>
        <dbReference type="Pfam" id="PF24476"/>
    </source>
</evidence>
<dbReference type="PANTHER" id="PTHR35186">
    <property type="entry name" value="ANK_REP_REGION DOMAIN-CONTAINING PROTEIN"/>
    <property type="match status" value="1"/>
</dbReference>
<proteinExistence type="predicted"/>
<accession>A0AAE0NAS3</accession>
<gene>
    <name evidence="2" type="ORF">B0T24DRAFT_235049</name>
</gene>
<keyword evidence="3" id="KW-1185">Reference proteome</keyword>
<sequence length="570" mass="63257">MTGLEIAGVVLGALPILFSAVDWSKRGIGRGAIFFRKRRSVEKLALALLSQRQHLTEIIRSVLAGSGCEDLSRLEDDPIEYLMDEAIQEQVLDYLGEETFAALQGQLDHCHETIKLLAIKIAGLVPSIQGPSDDLMRIIRENRDAKSKQLDIPPRVKLMLGAEGFKEITTDLDDTTNSLFRLTSLVLSNRQATGLRISRGARSIAKSLRRAHESASNLYVAISHAWKGDCHEGHEAGLFLEDRISDGTPGRKLANASLSFHIAFEAMISEQKTVWHEAVVRVLHDDEHDDDPGPKQPTITCQPHKPSQRVTVIVTNAKPQLARPQIDPVENICTAISPICRKDFVLTRQCKIGLIAPDNPTLATSGAPAMTPLKDLLHSRSPAAQRAPVSLRSRMLLALNLASSLLQLFRTNWLPNPCWSYEHIFFPAVTEAAPQPQAGKAKIDLGRPFVSTSFAKDATHLQCRQLAEPKVALLGLGILLLEIWHEETLEAHFSLEKRPTVFYECLALALKWLDEMTNPPPELYDRAASHCIKGMVGSEVRLGQWDDGEVWNAICGDIIEPLLKNCKMWR</sequence>
<name>A0AAE0NAS3_9PEZI</name>
<reference evidence="2" key="2">
    <citation type="submission" date="2023-06" db="EMBL/GenBank/DDBJ databases">
        <authorList>
            <consortium name="Lawrence Berkeley National Laboratory"/>
            <person name="Haridas S."/>
            <person name="Hensen N."/>
            <person name="Bonometti L."/>
            <person name="Westerberg I."/>
            <person name="Brannstrom I.O."/>
            <person name="Guillou S."/>
            <person name="Cros-Aarteil S."/>
            <person name="Calhoun S."/>
            <person name="Kuo A."/>
            <person name="Mondo S."/>
            <person name="Pangilinan J."/>
            <person name="Riley R."/>
            <person name="Labutti K."/>
            <person name="Andreopoulos B."/>
            <person name="Lipzen A."/>
            <person name="Chen C."/>
            <person name="Yanf M."/>
            <person name="Daum C."/>
            <person name="Ng V."/>
            <person name="Clum A."/>
            <person name="Steindorff A."/>
            <person name="Ohm R."/>
            <person name="Martin F."/>
            <person name="Silar P."/>
            <person name="Natvig D."/>
            <person name="Lalanne C."/>
            <person name="Gautier V."/>
            <person name="Ament-Velasquez S.L."/>
            <person name="Kruys A."/>
            <person name="Hutchinson M.I."/>
            <person name="Powell A.J."/>
            <person name="Barry K."/>
            <person name="Miller A.N."/>
            <person name="Grigoriev I.V."/>
            <person name="Debuchy R."/>
            <person name="Gladieux P."/>
            <person name="Thoren M.H."/>
            <person name="Johannesson H."/>
        </authorList>
    </citation>
    <scope>NUCLEOTIDE SEQUENCE</scope>
    <source>
        <strain evidence="2">CBS 958.72</strain>
    </source>
</reference>
<dbReference type="Proteomes" id="UP001287356">
    <property type="component" value="Unassembled WGS sequence"/>
</dbReference>
<feature type="domain" description="DUF7580" evidence="1">
    <location>
        <begin position="209"/>
        <end position="567"/>
    </location>
</feature>
<dbReference type="Pfam" id="PF24476">
    <property type="entry name" value="DUF7580"/>
    <property type="match status" value="1"/>
</dbReference>
<evidence type="ECO:0000313" key="2">
    <source>
        <dbReference type="EMBL" id="KAK3377082.1"/>
    </source>
</evidence>
<dbReference type="InterPro" id="IPR056002">
    <property type="entry name" value="DUF7580"/>
</dbReference>
<protein>
    <recommendedName>
        <fullName evidence="1">DUF7580 domain-containing protein</fullName>
    </recommendedName>
</protein>
<dbReference type="AlphaFoldDB" id="A0AAE0NAS3"/>
<dbReference type="PANTHER" id="PTHR35186:SF4">
    <property type="entry name" value="PRION-INHIBITION AND PROPAGATION HELO DOMAIN-CONTAINING PROTEIN"/>
    <property type="match status" value="1"/>
</dbReference>
<reference evidence="2" key="1">
    <citation type="journal article" date="2023" name="Mol. Phylogenet. Evol.">
        <title>Genome-scale phylogeny and comparative genomics of the fungal order Sordariales.</title>
        <authorList>
            <person name="Hensen N."/>
            <person name="Bonometti L."/>
            <person name="Westerberg I."/>
            <person name="Brannstrom I.O."/>
            <person name="Guillou S."/>
            <person name="Cros-Aarteil S."/>
            <person name="Calhoun S."/>
            <person name="Haridas S."/>
            <person name="Kuo A."/>
            <person name="Mondo S."/>
            <person name="Pangilinan J."/>
            <person name="Riley R."/>
            <person name="LaButti K."/>
            <person name="Andreopoulos B."/>
            <person name="Lipzen A."/>
            <person name="Chen C."/>
            <person name="Yan M."/>
            <person name="Daum C."/>
            <person name="Ng V."/>
            <person name="Clum A."/>
            <person name="Steindorff A."/>
            <person name="Ohm R.A."/>
            <person name="Martin F."/>
            <person name="Silar P."/>
            <person name="Natvig D.O."/>
            <person name="Lalanne C."/>
            <person name="Gautier V."/>
            <person name="Ament-Velasquez S.L."/>
            <person name="Kruys A."/>
            <person name="Hutchinson M.I."/>
            <person name="Powell A.J."/>
            <person name="Barry K."/>
            <person name="Miller A.N."/>
            <person name="Grigoriev I.V."/>
            <person name="Debuchy R."/>
            <person name="Gladieux P."/>
            <person name="Hiltunen Thoren M."/>
            <person name="Johannesson H."/>
        </authorList>
    </citation>
    <scope>NUCLEOTIDE SEQUENCE</scope>
    <source>
        <strain evidence="2">CBS 958.72</strain>
    </source>
</reference>
<comment type="caution">
    <text evidence="2">The sequence shown here is derived from an EMBL/GenBank/DDBJ whole genome shotgun (WGS) entry which is preliminary data.</text>
</comment>
<dbReference type="EMBL" id="JAULSN010000003">
    <property type="protein sequence ID" value="KAK3377082.1"/>
    <property type="molecule type" value="Genomic_DNA"/>
</dbReference>
<evidence type="ECO:0000313" key="3">
    <source>
        <dbReference type="Proteomes" id="UP001287356"/>
    </source>
</evidence>